<evidence type="ECO:0000313" key="2">
    <source>
        <dbReference type="Proteomes" id="UP000265520"/>
    </source>
</evidence>
<gene>
    <name evidence="1" type="ORF">A2U01_0036038</name>
</gene>
<evidence type="ECO:0000313" key="1">
    <source>
        <dbReference type="EMBL" id="MCI14903.1"/>
    </source>
</evidence>
<dbReference type="Proteomes" id="UP000265520">
    <property type="component" value="Unassembled WGS sequence"/>
</dbReference>
<sequence length="42" mass="4715">MADRQQAKEGTWYGDGEAVLRCDELRQRRSSEVMAVPAVTGF</sequence>
<dbReference type="EMBL" id="LXQA010094227">
    <property type="protein sequence ID" value="MCI14903.1"/>
    <property type="molecule type" value="Genomic_DNA"/>
</dbReference>
<name>A0A392PS34_9FABA</name>
<dbReference type="AlphaFoldDB" id="A0A392PS34"/>
<accession>A0A392PS34</accession>
<proteinExistence type="predicted"/>
<protein>
    <submittedName>
        <fullName evidence="1">Uncharacterized protein</fullName>
    </submittedName>
</protein>
<comment type="caution">
    <text evidence="1">The sequence shown here is derived from an EMBL/GenBank/DDBJ whole genome shotgun (WGS) entry which is preliminary data.</text>
</comment>
<reference evidence="1 2" key="1">
    <citation type="journal article" date="2018" name="Front. Plant Sci.">
        <title>Red Clover (Trifolium pratense) and Zigzag Clover (T. medium) - A Picture of Genomic Similarities and Differences.</title>
        <authorList>
            <person name="Dluhosova J."/>
            <person name="Istvanek J."/>
            <person name="Nedelnik J."/>
            <person name="Repkova J."/>
        </authorList>
    </citation>
    <scope>NUCLEOTIDE SEQUENCE [LARGE SCALE GENOMIC DNA]</scope>
    <source>
        <strain evidence="2">cv. 10/8</strain>
        <tissue evidence="1">Leaf</tissue>
    </source>
</reference>
<organism evidence="1 2">
    <name type="scientific">Trifolium medium</name>
    <dbReference type="NCBI Taxonomy" id="97028"/>
    <lineage>
        <taxon>Eukaryota</taxon>
        <taxon>Viridiplantae</taxon>
        <taxon>Streptophyta</taxon>
        <taxon>Embryophyta</taxon>
        <taxon>Tracheophyta</taxon>
        <taxon>Spermatophyta</taxon>
        <taxon>Magnoliopsida</taxon>
        <taxon>eudicotyledons</taxon>
        <taxon>Gunneridae</taxon>
        <taxon>Pentapetalae</taxon>
        <taxon>rosids</taxon>
        <taxon>fabids</taxon>
        <taxon>Fabales</taxon>
        <taxon>Fabaceae</taxon>
        <taxon>Papilionoideae</taxon>
        <taxon>50 kb inversion clade</taxon>
        <taxon>NPAAA clade</taxon>
        <taxon>Hologalegina</taxon>
        <taxon>IRL clade</taxon>
        <taxon>Trifolieae</taxon>
        <taxon>Trifolium</taxon>
    </lineage>
</organism>
<keyword evidence="2" id="KW-1185">Reference proteome</keyword>